<feature type="modified residue" description="N6-carboxylysine" evidence="7">
    <location>
        <position position="77"/>
    </location>
</feature>
<dbReference type="Proteomes" id="UP000069030">
    <property type="component" value="Chromosome"/>
</dbReference>
<dbReference type="PANTHER" id="PTHR30627:SF6">
    <property type="entry name" value="BETA-LACTAMASE YBXI-RELATED"/>
    <property type="match status" value="1"/>
</dbReference>
<feature type="domain" description="Penicillin-binding protein transpeptidase" evidence="10">
    <location>
        <begin position="64"/>
        <end position="244"/>
    </location>
</feature>
<dbReference type="AlphaFoldDB" id="A0AAI8G5C5"/>
<dbReference type="EMBL" id="CP013690">
    <property type="protein sequence ID" value="ALU26623.1"/>
    <property type="molecule type" value="Genomic_DNA"/>
</dbReference>
<evidence type="ECO:0000256" key="8">
    <source>
        <dbReference type="RuleBase" id="RU361140"/>
    </source>
</evidence>
<protein>
    <recommendedName>
        <fullName evidence="3 8">Beta-lactamase</fullName>
        <ecNumber evidence="3 8">3.5.2.6</ecNumber>
    </recommendedName>
</protein>
<dbReference type="InterPro" id="IPR050515">
    <property type="entry name" value="Beta-lactam/transpept"/>
</dbReference>
<keyword evidence="4 9" id="KW-0732">Signal</keyword>
<evidence type="ECO:0000259" key="10">
    <source>
        <dbReference type="Pfam" id="PF00905"/>
    </source>
</evidence>
<evidence type="ECO:0000256" key="3">
    <source>
        <dbReference type="ARBA" id="ARBA00012865"/>
    </source>
</evidence>
<comment type="catalytic activity">
    <reaction evidence="1 8">
        <text>a beta-lactam + H2O = a substituted beta-amino acid</text>
        <dbReference type="Rhea" id="RHEA:20401"/>
        <dbReference type="ChEBI" id="CHEBI:15377"/>
        <dbReference type="ChEBI" id="CHEBI:35627"/>
        <dbReference type="ChEBI" id="CHEBI:140347"/>
        <dbReference type="EC" id="3.5.2.6"/>
    </reaction>
</comment>
<evidence type="ECO:0000256" key="2">
    <source>
        <dbReference type="ARBA" id="ARBA00007898"/>
    </source>
</evidence>
<evidence type="ECO:0000313" key="12">
    <source>
        <dbReference type="Proteomes" id="UP000069030"/>
    </source>
</evidence>
<evidence type="ECO:0000256" key="5">
    <source>
        <dbReference type="ARBA" id="ARBA00022801"/>
    </source>
</evidence>
<dbReference type="GO" id="GO:0005886">
    <property type="term" value="C:plasma membrane"/>
    <property type="evidence" value="ECO:0007669"/>
    <property type="project" value="TreeGrafter"/>
</dbReference>
<feature type="chain" id="PRO_5042475357" description="Beta-lactamase" evidence="9">
    <location>
        <begin position="21"/>
        <end position="274"/>
    </location>
</feature>
<dbReference type="GO" id="GO:0071555">
    <property type="term" value="P:cell wall organization"/>
    <property type="evidence" value="ECO:0007669"/>
    <property type="project" value="TreeGrafter"/>
</dbReference>
<name>A0AAI8G5C5_9FLAO</name>
<dbReference type="SUPFAM" id="SSF56601">
    <property type="entry name" value="beta-lactamase/transpeptidase-like"/>
    <property type="match status" value="1"/>
</dbReference>
<dbReference type="InterPro" id="IPR002137">
    <property type="entry name" value="Beta-lactam_class-D_AS"/>
</dbReference>
<dbReference type="InterPro" id="IPR001460">
    <property type="entry name" value="PCN-bd_Tpept"/>
</dbReference>
<gene>
    <name evidence="11" type="ORF">AS202_10895</name>
</gene>
<dbReference type="GO" id="GO:0017001">
    <property type="term" value="P:antibiotic catabolic process"/>
    <property type="evidence" value="ECO:0007669"/>
    <property type="project" value="InterPro"/>
</dbReference>
<comment type="similarity">
    <text evidence="2 8">Belongs to the class-D beta-lactamase family.</text>
</comment>
<keyword evidence="6 8" id="KW-0046">Antibiotic resistance</keyword>
<accession>A0AAI8G5C5</accession>
<dbReference type="KEGG" id="mod:AS202_10895"/>
<evidence type="ECO:0000256" key="9">
    <source>
        <dbReference type="SAM" id="SignalP"/>
    </source>
</evidence>
<dbReference type="Pfam" id="PF00905">
    <property type="entry name" value="Transpeptidase"/>
    <property type="match status" value="1"/>
</dbReference>
<reference evidence="11 12" key="1">
    <citation type="journal article" date="2016" name="J. Zhejiang Univ. Sci. B">
        <title>Antibiotic resistance mechanisms of Myroides sp.</title>
        <authorList>
            <person name="Hu S."/>
            <person name="Yuan S."/>
            <person name="Qu H."/>
            <person name="Jiang T."/>
            <person name="Zhou Y."/>
            <person name="Wang M."/>
            <person name="Ming D."/>
        </authorList>
    </citation>
    <scope>NUCLEOTIDE SEQUENCE [LARGE SCALE GENOMIC DNA]</scope>
    <source>
        <strain evidence="11 12">PR63039</strain>
    </source>
</reference>
<dbReference type="PROSITE" id="PS00337">
    <property type="entry name" value="BETA_LACTAMASE_D"/>
    <property type="match status" value="1"/>
</dbReference>
<sequence length="274" mass="31830">MRKIIILLNIIILVNFTANCQTKKLNTKEVVKTEFGNILDSLEVNGSILIYDVKNKIYYSNDFSWAKTGVIPASTFKIPNSIIALETGIIKNDSAIFKWNGEKRRFKIWEEDLTFKKAFQVSCVPCYQEIARKVGVKRMKKYLRKLDYKGMVFDTLTIDNFWLEGNSKISQKQQIDFLRKFYFSKFPISDRTIKIVKNIMEIERTENYILSGKTGLSSIEEKYNGWFVGYVETKSNVYFFATNVIPTDGLNVDDFISSRINVTKNALKQMNIMK</sequence>
<organism evidence="11 12">
    <name type="scientific">Myroides odoratimimus</name>
    <dbReference type="NCBI Taxonomy" id="76832"/>
    <lineage>
        <taxon>Bacteria</taxon>
        <taxon>Pseudomonadati</taxon>
        <taxon>Bacteroidota</taxon>
        <taxon>Flavobacteriia</taxon>
        <taxon>Flavobacteriales</taxon>
        <taxon>Flavobacteriaceae</taxon>
        <taxon>Myroides</taxon>
    </lineage>
</organism>
<feature type="signal peptide" evidence="9">
    <location>
        <begin position="1"/>
        <end position="20"/>
    </location>
</feature>
<dbReference type="GO" id="GO:0008800">
    <property type="term" value="F:beta-lactamase activity"/>
    <property type="evidence" value="ECO:0007669"/>
    <property type="project" value="UniProtKB-UniRule"/>
</dbReference>
<dbReference type="RefSeq" id="WP_058699402.1">
    <property type="nucleotide sequence ID" value="NZ_CP013690.1"/>
</dbReference>
<dbReference type="Gene3D" id="3.40.710.10">
    <property type="entry name" value="DD-peptidase/beta-lactamase superfamily"/>
    <property type="match status" value="1"/>
</dbReference>
<dbReference type="NCBIfam" id="NF012161">
    <property type="entry name" value="bla_class_D_main"/>
    <property type="match status" value="1"/>
</dbReference>
<keyword evidence="5 8" id="KW-0378">Hydrolase</keyword>
<evidence type="ECO:0000256" key="7">
    <source>
        <dbReference type="PIRSR" id="PIRSR602137-50"/>
    </source>
</evidence>
<dbReference type="GO" id="GO:0008658">
    <property type="term" value="F:penicillin binding"/>
    <property type="evidence" value="ECO:0007669"/>
    <property type="project" value="InterPro"/>
</dbReference>
<dbReference type="GO" id="GO:0046677">
    <property type="term" value="P:response to antibiotic"/>
    <property type="evidence" value="ECO:0007669"/>
    <property type="project" value="UniProtKB-UniRule"/>
</dbReference>
<dbReference type="PANTHER" id="PTHR30627">
    <property type="entry name" value="PEPTIDOGLYCAN D,D-TRANSPEPTIDASE"/>
    <property type="match status" value="1"/>
</dbReference>
<dbReference type="EC" id="3.5.2.6" evidence="3 8"/>
<dbReference type="InterPro" id="IPR012338">
    <property type="entry name" value="Beta-lactam/transpept-like"/>
</dbReference>
<evidence type="ECO:0000313" key="11">
    <source>
        <dbReference type="EMBL" id="ALU26623.1"/>
    </source>
</evidence>
<feature type="active site" description="Acyl-ester intermediate" evidence="7">
    <location>
        <position position="74"/>
    </location>
</feature>
<proteinExistence type="inferred from homology"/>
<evidence type="ECO:0000256" key="4">
    <source>
        <dbReference type="ARBA" id="ARBA00022729"/>
    </source>
</evidence>
<evidence type="ECO:0000256" key="1">
    <source>
        <dbReference type="ARBA" id="ARBA00001526"/>
    </source>
</evidence>
<evidence type="ECO:0000256" key="6">
    <source>
        <dbReference type="ARBA" id="ARBA00023251"/>
    </source>
</evidence>